<evidence type="ECO:0000256" key="2">
    <source>
        <dbReference type="SAM" id="Phobius"/>
    </source>
</evidence>
<feature type="transmembrane region" description="Helical" evidence="2">
    <location>
        <begin position="20"/>
        <end position="40"/>
    </location>
</feature>
<feature type="coiled-coil region" evidence="1">
    <location>
        <begin position="163"/>
        <end position="190"/>
    </location>
</feature>
<dbReference type="OMA" id="MIYVMWG"/>
<keyword evidence="1" id="KW-0175">Coiled coil</keyword>
<keyword evidence="2" id="KW-1133">Transmembrane helix</keyword>
<organism evidence="3 4">
    <name type="scientific">Drosophila erecta</name>
    <name type="common">Fruit fly</name>
    <dbReference type="NCBI Taxonomy" id="7220"/>
    <lineage>
        <taxon>Eukaryota</taxon>
        <taxon>Metazoa</taxon>
        <taxon>Ecdysozoa</taxon>
        <taxon>Arthropoda</taxon>
        <taxon>Hexapoda</taxon>
        <taxon>Insecta</taxon>
        <taxon>Pterygota</taxon>
        <taxon>Neoptera</taxon>
        <taxon>Endopterygota</taxon>
        <taxon>Diptera</taxon>
        <taxon>Brachycera</taxon>
        <taxon>Muscomorpha</taxon>
        <taxon>Ephydroidea</taxon>
        <taxon>Drosophilidae</taxon>
        <taxon>Drosophila</taxon>
        <taxon>Sophophora</taxon>
    </lineage>
</organism>
<dbReference type="OrthoDB" id="7844084at2759"/>
<proteinExistence type="predicted"/>
<evidence type="ECO:0000256" key="1">
    <source>
        <dbReference type="SAM" id="Coils"/>
    </source>
</evidence>
<accession>B3NKE6</accession>
<dbReference type="HOGENOM" id="CLU_089765_0_0_1"/>
<keyword evidence="4" id="KW-1185">Reference proteome</keyword>
<name>B3NKE6_DROER</name>
<evidence type="ECO:0000313" key="3">
    <source>
        <dbReference type="EMBL" id="EDV55168.1"/>
    </source>
</evidence>
<dbReference type="Proteomes" id="UP000008711">
    <property type="component" value="Unassembled WGS sequence"/>
</dbReference>
<reference evidence="3 4" key="1">
    <citation type="journal article" date="2007" name="Nature">
        <title>Evolution of genes and genomes on the Drosophila phylogeny.</title>
        <authorList>
            <consortium name="Drosophila 12 Genomes Consortium"/>
            <person name="Clark A.G."/>
            <person name="Eisen M.B."/>
            <person name="Smith D.R."/>
            <person name="Bergman C.M."/>
            <person name="Oliver B."/>
            <person name="Markow T.A."/>
            <person name="Kaufman T.C."/>
            <person name="Kellis M."/>
            <person name="Gelbart W."/>
            <person name="Iyer V.N."/>
            <person name="Pollard D.A."/>
            <person name="Sackton T.B."/>
            <person name="Larracuente A.M."/>
            <person name="Singh N.D."/>
            <person name="Abad J.P."/>
            <person name="Abt D.N."/>
            <person name="Adryan B."/>
            <person name="Aguade M."/>
            <person name="Akashi H."/>
            <person name="Anderson W.W."/>
            <person name="Aquadro C.F."/>
            <person name="Ardell D.H."/>
            <person name="Arguello R."/>
            <person name="Artieri C.G."/>
            <person name="Barbash D.A."/>
            <person name="Barker D."/>
            <person name="Barsanti P."/>
            <person name="Batterham P."/>
            <person name="Batzoglou S."/>
            <person name="Begun D."/>
            <person name="Bhutkar A."/>
            <person name="Blanco E."/>
            <person name="Bosak S.A."/>
            <person name="Bradley R.K."/>
            <person name="Brand A.D."/>
            <person name="Brent M.R."/>
            <person name="Brooks A.N."/>
            <person name="Brown R.H."/>
            <person name="Butlin R.K."/>
            <person name="Caggese C."/>
            <person name="Calvi B.R."/>
            <person name="Bernardo de Carvalho A."/>
            <person name="Caspi A."/>
            <person name="Castrezana S."/>
            <person name="Celniker S.E."/>
            <person name="Chang J.L."/>
            <person name="Chapple C."/>
            <person name="Chatterji S."/>
            <person name="Chinwalla A."/>
            <person name="Civetta A."/>
            <person name="Clifton S.W."/>
            <person name="Comeron J.M."/>
            <person name="Costello J.C."/>
            <person name="Coyne J.A."/>
            <person name="Daub J."/>
            <person name="David R.G."/>
            <person name="Delcher A.L."/>
            <person name="Delehaunty K."/>
            <person name="Do C.B."/>
            <person name="Ebling H."/>
            <person name="Edwards K."/>
            <person name="Eickbush T."/>
            <person name="Evans J.D."/>
            <person name="Filipski A."/>
            <person name="Findeiss S."/>
            <person name="Freyhult E."/>
            <person name="Fulton L."/>
            <person name="Fulton R."/>
            <person name="Garcia A.C."/>
            <person name="Gardiner A."/>
            <person name="Garfield D.A."/>
            <person name="Garvin B.E."/>
            <person name="Gibson G."/>
            <person name="Gilbert D."/>
            <person name="Gnerre S."/>
            <person name="Godfrey J."/>
            <person name="Good R."/>
            <person name="Gotea V."/>
            <person name="Gravely B."/>
            <person name="Greenberg A.J."/>
            <person name="Griffiths-Jones S."/>
            <person name="Gross S."/>
            <person name="Guigo R."/>
            <person name="Gustafson E.A."/>
            <person name="Haerty W."/>
            <person name="Hahn M.W."/>
            <person name="Halligan D.L."/>
            <person name="Halpern A.L."/>
            <person name="Halter G.M."/>
            <person name="Han M.V."/>
            <person name="Heger A."/>
            <person name="Hillier L."/>
            <person name="Hinrichs A.S."/>
            <person name="Holmes I."/>
            <person name="Hoskins R.A."/>
            <person name="Hubisz M.J."/>
            <person name="Hultmark D."/>
            <person name="Huntley M.A."/>
            <person name="Jaffe D.B."/>
            <person name="Jagadeeshan S."/>
            <person name="Jeck W.R."/>
            <person name="Johnson J."/>
            <person name="Jones C.D."/>
            <person name="Jordan W.C."/>
            <person name="Karpen G.H."/>
            <person name="Kataoka E."/>
            <person name="Keightley P.D."/>
            <person name="Kheradpour P."/>
            <person name="Kirkness E.F."/>
            <person name="Koerich L.B."/>
            <person name="Kristiansen K."/>
            <person name="Kudrna D."/>
            <person name="Kulathinal R.J."/>
            <person name="Kumar S."/>
            <person name="Kwok R."/>
            <person name="Lander E."/>
            <person name="Langley C.H."/>
            <person name="Lapoint R."/>
            <person name="Lazzaro B.P."/>
            <person name="Lee S.J."/>
            <person name="Levesque L."/>
            <person name="Li R."/>
            <person name="Lin C.F."/>
            <person name="Lin M.F."/>
            <person name="Lindblad-Toh K."/>
            <person name="Llopart A."/>
            <person name="Long M."/>
            <person name="Low L."/>
            <person name="Lozovsky E."/>
            <person name="Lu J."/>
            <person name="Luo M."/>
            <person name="Machado C.A."/>
            <person name="Makalowski W."/>
            <person name="Marzo M."/>
            <person name="Matsuda M."/>
            <person name="Matzkin L."/>
            <person name="McAllister B."/>
            <person name="McBride C.S."/>
            <person name="McKernan B."/>
            <person name="McKernan K."/>
            <person name="Mendez-Lago M."/>
            <person name="Minx P."/>
            <person name="Mollenhauer M.U."/>
            <person name="Montooth K."/>
            <person name="Mount S.M."/>
            <person name="Mu X."/>
            <person name="Myers E."/>
            <person name="Negre B."/>
            <person name="Newfeld S."/>
            <person name="Nielsen R."/>
            <person name="Noor M.A."/>
            <person name="O'Grady P."/>
            <person name="Pachter L."/>
            <person name="Papaceit M."/>
            <person name="Parisi M.J."/>
            <person name="Parisi M."/>
            <person name="Parts L."/>
            <person name="Pedersen J.S."/>
            <person name="Pesole G."/>
            <person name="Phillippy A.M."/>
            <person name="Ponting C.P."/>
            <person name="Pop M."/>
            <person name="Porcelli D."/>
            <person name="Powell J.R."/>
            <person name="Prohaska S."/>
            <person name="Pruitt K."/>
            <person name="Puig M."/>
            <person name="Quesneville H."/>
            <person name="Ram K.R."/>
            <person name="Rand D."/>
            <person name="Rasmussen M.D."/>
            <person name="Reed L.K."/>
            <person name="Reenan R."/>
            <person name="Reily A."/>
            <person name="Remington K.A."/>
            <person name="Rieger T.T."/>
            <person name="Ritchie M.G."/>
            <person name="Robin C."/>
            <person name="Rogers Y.H."/>
            <person name="Rohde C."/>
            <person name="Rozas J."/>
            <person name="Rubenfield M.J."/>
            <person name="Ruiz A."/>
            <person name="Russo S."/>
            <person name="Salzberg S.L."/>
            <person name="Sanchez-Gracia A."/>
            <person name="Saranga D.J."/>
            <person name="Sato H."/>
            <person name="Schaeffer S.W."/>
            <person name="Schatz M.C."/>
            <person name="Schlenke T."/>
            <person name="Schwartz R."/>
            <person name="Segarra C."/>
            <person name="Singh R.S."/>
            <person name="Sirot L."/>
            <person name="Sirota M."/>
            <person name="Sisneros N.B."/>
            <person name="Smith C.D."/>
            <person name="Smith T.F."/>
            <person name="Spieth J."/>
            <person name="Stage D.E."/>
            <person name="Stark A."/>
            <person name="Stephan W."/>
            <person name="Strausberg R.L."/>
            <person name="Strempel S."/>
            <person name="Sturgill D."/>
            <person name="Sutton G."/>
            <person name="Sutton G.G."/>
            <person name="Tao W."/>
            <person name="Teichmann S."/>
            <person name="Tobari Y.N."/>
            <person name="Tomimura Y."/>
            <person name="Tsolas J.M."/>
            <person name="Valente V.L."/>
            <person name="Venter E."/>
            <person name="Venter J.C."/>
            <person name="Vicario S."/>
            <person name="Vieira F.G."/>
            <person name="Vilella A.J."/>
            <person name="Villasante A."/>
            <person name="Walenz B."/>
            <person name="Wang J."/>
            <person name="Wasserman M."/>
            <person name="Watts T."/>
            <person name="Wilson D."/>
            <person name="Wilson R.K."/>
            <person name="Wing R.A."/>
            <person name="Wolfner M.F."/>
            <person name="Wong A."/>
            <person name="Wong G.K."/>
            <person name="Wu C.I."/>
            <person name="Wu G."/>
            <person name="Yamamoto D."/>
            <person name="Yang H.P."/>
            <person name="Yang S.P."/>
            <person name="Yorke J.A."/>
            <person name="Yoshida K."/>
            <person name="Zdobnov E."/>
            <person name="Zhang P."/>
            <person name="Zhang Y."/>
            <person name="Zimin A.V."/>
            <person name="Baldwin J."/>
            <person name="Abdouelleil A."/>
            <person name="Abdulkadir J."/>
            <person name="Abebe A."/>
            <person name="Abera B."/>
            <person name="Abreu J."/>
            <person name="Acer S.C."/>
            <person name="Aftuck L."/>
            <person name="Alexander A."/>
            <person name="An P."/>
            <person name="Anderson E."/>
            <person name="Anderson S."/>
            <person name="Arachi H."/>
            <person name="Azer M."/>
            <person name="Bachantsang P."/>
            <person name="Barry A."/>
            <person name="Bayul T."/>
            <person name="Berlin A."/>
            <person name="Bessette D."/>
            <person name="Bloom T."/>
            <person name="Blye J."/>
            <person name="Boguslavskiy L."/>
            <person name="Bonnet C."/>
            <person name="Boukhgalter B."/>
            <person name="Bourzgui I."/>
            <person name="Brown A."/>
            <person name="Cahill P."/>
            <person name="Channer S."/>
            <person name="Cheshatsang Y."/>
            <person name="Chuda L."/>
            <person name="Citroen M."/>
            <person name="Collymore A."/>
            <person name="Cooke P."/>
            <person name="Costello M."/>
            <person name="D'Aco K."/>
            <person name="Daza R."/>
            <person name="De Haan G."/>
            <person name="DeGray S."/>
            <person name="DeMaso C."/>
            <person name="Dhargay N."/>
            <person name="Dooley K."/>
            <person name="Dooley E."/>
            <person name="Doricent M."/>
            <person name="Dorje P."/>
            <person name="Dorjee K."/>
            <person name="Dupes A."/>
            <person name="Elong R."/>
            <person name="Falk J."/>
            <person name="Farina A."/>
            <person name="Faro S."/>
            <person name="Ferguson D."/>
            <person name="Fisher S."/>
            <person name="Foley C.D."/>
            <person name="Franke A."/>
            <person name="Friedrich D."/>
            <person name="Gadbois L."/>
            <person name="Gearin G."/>
            <person name="Gearin C.R."/>
            <person name="Giannoukos G."/>
            <person name="Goode T."/>
            <person name="Graham J."/>
            <person name="Grandbois E."/>
            <person name="Grewal S."/>
            <person name="Gyaltsen K."/>
            <person name="Hafez N."/>
            <person name="Hagos B."/>
            <person name="Hall J."/>
            <person name="Henson C."/>
            <person name="Hollinger A."/>
            <person name="Honan T."/>
            <person name="Huard M.D."/>
            <person name="Hughes L."/>
            <person name="Hurhula B."/>
            <person name="Husby M.E."/>
            <person name="Kamat A."/>
            <person name="Kanga B."/>
            <person name="Kashin S."/>
            <person name="Khazanovich D."/>
            <person name="Kisner P."/>
            <person name="Lance K."/>
            <person name="Lara M."/>
            <person name="Lee W."/>
            <person name="Lennon N."/>
            <person name="Letendre F."/>
            <person name="LeVine R."/>
            <person name="Lipovsky A."/>
            <person name="Liu X."/>
            <person name="Liu J."/>
            <person name="Liu S."/>
            <person name="Lokyitsang T."/>
            <person name="Lokyitsang Y."/>
            <person name="Lubonja R."/>
            <person name="Lui A."/>
            <person name="MacDonald P."/>
            <person name="Magnisalis V."/>
            <person name="Maru K."/>
            <person name="Matthews C."/>
            <person name="McCusker W."/>
            <person name="McDonough S."/>
            <person name="Mehta T."/>
            <person name="Meldrim J."/>
            <person name="Meneus L."/>
            <person name="Mihai O."/>
            <person name="Mihalev A."/>
            <person name="Mihova T."/>
            <person name="Mittelman R."/>
            <person name="Mlenga V."/>
            <person name="Montmayeur A."/>
            <person name="Mulrain L."/>
            <person name="Navidi A."/>
            <person name="Naylor J."/>
            <person name="Negash T."/>
            <person name="Nguyen T."/>
            <person name="Nguyen N."/>
            <person name="Nicol R."/>
            <person name="Norbu C."/>
            <person name="Norbu N."/>
            <person name="Novod N."/>
            <person name="O'Neill B."/>
            <person name="Osman S."/>
            <person name="Markiewicz E."/>
            <person name="Oyono O.L."/>
            <person name="Patti C."/>
            <person name="Phunkhang P."/>
            <person name="Pierre F."/>
            <person name="Priest M."/>
            <person name="Raghuraman S."/>
            <person name="Rege F."/>
            <person name="Reyes R."/>
            <person name="Rise C."/>
            <person name="Rogov P."/>
            <person name="Ross K."/>
            <person name="Ryan E."/>
            <person name="Settipalli S."/>
            <person name="Shea T."/>
            <person name="Sherpa N."/>
            <person name="Shi L."/>
            <person name="Shih D."/>
            <person name="Sparrow T."/>
            <person name="Spaulding J."/>
            <person name="Stalker J."/>
            <person name="Stange-Thomann N."/>
            <person name="Stavropoulos S."/>
            <person name="Stone C."/>
            <person name="Strader C."/>
            <person name="Tesfaye S."/>
            <person name="Thomson T."/>
            <person name="Thoulutsang Y."/>
            <person name="Thoulutsang D."/>
            <person name="Topham K."/>
            <person name="Topping I."/>
            <person name="Tsamla T."/>
            <person name="Vassiliev H."/>
            <person name="Vo A."/>
            <person name="Wangchuk T."/>
            <person name="Wangdi T."/>
            <person name="Weiand M."/>
            <person name="Wilkinson J."/>
            <person name="Wilson A."/>
            <person name="Yadav S."/>
            <person name="Young G."/>
            <person name="Yu Q."/>
            <person name="Zembek L."/>
            <person name="Zhong D."/>
            <person name="Zimmer A."/>
            <person name="Zwirko Z."/>
            <person name="Jaffe D.B."/>
            <person name="Alvarez P."/>
            <person name="Brockman W."/>
            <person name="Butler J."/>
            <person name="Chin C."/>
            <person name="Gnerre S."/>
            <person name="Grabherr M."/>
            <person name="Kleber M."/>
            <person name="Mauceli E."/>
            <person name="MacCallum I."/>
        </authorList>
    </citation>
    <scope>NUCLEOTIDE SEQUENCE [LARGE SCALE GENOMIC DNA]</scope>
    <source>
        <strain evidence="3 4">TSC#14021-0224.01</strain>
    </source>
</reference>
<gene>
    <name evidence="3" type="primary">Dere\GG20926</name>
    <name evidence="3" type="synonym">dere_GLEANR_5681</name>
    <name evidence="3" type="synonym">GG20926</name>
    <name evidence="3" type="ORF">Dere_GG20926</name>
</gene>
<keyword evidence="2" id="KW-0472">Membrane</keyword>
<evidence type="ECO:0000313" key="4">
    <source>
        <dbReference type="Proteomes" id="UP000008711"/>
    </source>
</evidence>
<dbReference type="PhylomeDB" id="B3NKE6"/>
<feature type="transmembrane region" description="Helical" evidence="2">
    <location>
        <begin position="52"/>
        <end position="73"/>
    </location>
</feature>
<dbReference type="KEGG" id="der:6547134"/>
<dbReference type="AlphaFoldDB" id="B3NKE6"/>
<dbReference type="EMBL" id="CH954179">
    <property type="protein sequence ID" value="EDV55168.1"/>
    <property type="molecule type" value="Genomic_DNA"/>
</dbReference>
<reference evidence="3 4" key="2">
    <citation type="journal article" date="2008" name="Bioinformatics">
        <title>Assembly reconciliation.</title>
        <authorList>
            <person name="Zimin A.V."/>
            <person name="Smith D.R."/>
            <person name="Sutton G."/>
            <person name="Yorke J.A."/>
        </authorList>
    </citation>
    <scope>NUCLEOTIDE SEQUENCE [LARGE SCALE GENOMIC DNA]</scope>
    <source>
        <strain evidence="3 4">TSC#14021-0224.01</strain>
    </source>
</reference>
<protein>
    <submittedName>
        <fullName evidence="3">Uncharacterized protein</fullName>
    </submittedName>
</protein>
<sequence>MDAAYVKFMMCQCLINRADWGLAIGCMNIVYSFFLFQFWAVELFRSFDNYPIKWVLLYGFNMMFNVIAMMRIVKRESISVFYWMCETGALLIFRVHHIYYNVDEFWLAQRELYRVSNIIIDVYIGLSMLAMIYVMCGLRLKLEGQFPEEAMPNDCKFAPELAKKAAQKNADELSAREEQQLAQREKLESDREMVELNPIEATLKLAHMEEEACLSSQEVTPTAPEEESFPSSIFLMQDFPEPSAPPESRLSIEPDFWYEINDIVASGDQQND</sequence>
<feature type="transmembrane region" description="Helical" evidence="2">
    <location>
        <begin position="112"/>
        <end position="136"/>
    </location>
</feature>
<keyword evidence="2" id="KW-0812">Transmembrane</keyword>
<feature type="transmembrane region" description="Helical" evidence="2">
    <location>
        <begin position="80"/>
        <end position="100"/>
    </location>
</feature>